<dbReference type="AlphaFoldDB" id="A0A0C2W7V4"/>
<dbReference type="Gene3D" id="2.60.120.260">
    <property type="entry name" value="Galactose-binding domain-like"/>
    <property type="match status" value="1"/>
</dbReference>
<dbReference type="OrthoDB" id="3052647at2759"/>
<evidence type="ECO:0000313" key="1">
    <source>
        <dbReference type="EMBL" id="KIM22518.1"/>
    </source>
</evidence>
<organism evidence="1 2">
    <name type="scientific">Serendipita vermifera MAFF 305830</name>
    <dbReference type="NCBI Taxonomy" id="933852"/>
    <lineage>
        <taxon>Eukaryota</taxon>
        <taxon>Fungi</taxon>
        <taxon>Dikarya</taxon>
        <taxon>Basidiomycota</taxon>
        <taxon>Agaricomycotina</taxon>
        <taxon>Agaricomycetes</taxon>
        <taxon>Sebacinales</taxon>
        <taxon>Serendipitaceae</taxon>
        <taxon>Serendipita</taxon>
    </lineage>
</organism>
<protein>
    <submittedName>
        <fullName evidence="1">Uncharacterized protein</fullName>
    </submittedName>
</protein>
<dbReference type="EMBL" id="KN824354">
    <property type="protein sequence ID" value="KIM22518.1"/>
    <property type="molecule type" value="Genomic_DNA"/>
</dbReference>
<evidence type="ECO:0000313" key="2">
    <source>
        <dbReference type="Proteomes" id="UP000054097"/>
    </source>
</evidence>
<dbReference type="Proteomes" id="UP000054097">
    <property type="component" value="Unassembled WGS sequence"/>
</dbReference>
<reference evidence="1 2" key="1">
    <citation type="submission" date="2014-04" db="EMBL/GenBank/DDBJ databases">
        <authorList>
            <consortium name="DOE Joint Genome Institute"/>
            <person name="Kuo A."/>
            <person name="Zuccaro A."/>
            <person name="Kohler A."/>
            <person name="Nagy L.G."/>
            <person name="Floudas D."/>
            <person name="Copeland A."/>
            <person name="Barry K.W."/>
            <person name="Cichocki N."/>
            <person name="Veneault-Fourrey C."/>
            <person name="LaButti K."/>
            <person name="Lindquist E.A."/>
            <person name="Lipzen A."/>
            <person name="Lundell T."/>
            <person name="Morin E."/>
            <person name="Murat C."/>
            <person name="Sun H."/>
            <person name="Tunlid A."/>
            <person name="Henrissat B."/>
            <person name="Grigoriev I.V."/>
            <person name="Hibbett D.S."/>
            <person name="Martin F."/>
            <person name="Nordberg H.P."/>
            <person name="Cantor M.N."/>
            <person name="Hua S.X."/>
        </authorList>
    </citation>
    <scope>NUCLEOTIDE SEQUENCE [LARGE SCALE GENOMIC DNA]</scope>
    <source>
        <strain evidence="1 2">MAFF 305830</strain>
    </source>
</reference>
<keyword evidence="2" id="KW-1185">Reference proteome</keyword>
<feature type="non-terminal residue" evidence="1">
    <location>
        <position position="236"/>
    </location>
</feature>
<dbReference type="HOGENOM" id="CLU_1182645_0_0_1"/>
<name>A0A0C2W7V4_SERVB</name>
<dbReference type="STRING" id="933852.A0A0C2W7V4"/>
<sequence>MSLVCIVDDTDPDIHYSGSWETGLSVDANSNEYKSTFHSSQADGNWLDYTFFGTEISVYGTLNASGINNPPNVSFSIDDGSPQAFNSTGSVRVFDSALISSHVLLYRASDLTKNAPHTLTIKTGTLTSPAALFYFDFFTVSTEADKASGSIIVDDRDLLISITGSWGLQGIIGNYMETTRQGPPPDGGTATFRFNGTSVAVYGTTLSPLGANTTAAIRFNVDNSQVLDFTGPPNST</sequence>
<reference evidence="2" key="2">
    <citation type="submission" date="2015-01" db="EMBL/GenBank/DDBJ databases">
        <title>Evolutionary Origins and Diversification of the Mycorrhizal Mutualists.</title>
        <authorList>
            <consortium name="DOE Joint Genome Institute"/>
            <consortium name="Mycorrhizal Genomics Consortium"/>
            <person name="Kohler A."/>
            <person name="Kuo A."/>
            <person name="Nagy L.G."/>
            <person name="Floudas D."/>
            <person name="Copeland A."/>
            <person name="Barry K.W."/>
            <person name="Cichocki N."/>
            <person name="Veneault-Fourrey C."/>
            <person name="LaButti K."/>
            <person name="Lindquist E.A."/>
            <person name="Lipzen A."/>
            <person name="Lundell T."/>
            <person name="Morin E."/>
            <person name="Murat C."/>
            <person name="Riley R."/>
            <person name="Ohm R."/>
            <person name="Sun H."/>
            <person name="Tunlid A."/>
            <person name="Henrissat B."/>
            <person name="Grigoriev I.V."/>
            <person name="Hibbett D.S."/>
            <person name="Martin F."/>
        </authorList>
    </citation>
    <scope>NUCLEOTIDE SEQUENCE [LARGE SCALE GENOMIC DNA]</scope>
    <source>
        <strain evidence="2">MAFF 305830</strain>
    </source>
</reference>
<proteinExistence type="predicted"/>
<gene>
    <name evidence="1" type="ORF">M408DRAFT_28646</name>
</gene>
<accession>A0A0C2W7V4</accession>